<dbReference type="EC" id="5.6.2.4" evidence="15"/>
<evidence type="ECO:0000313" key="19">
    <source>
        <dbReference type="EMBL" id="HIW06860.1"/>
    </source>
</evidence>
<evidence type="ECO:0000256" key="3">
    <source>
        <dbReference type="ARBA" id="ARBA00022741"/>
    </source>
</evidence>
<comment type="catalytic activity">
    <reaction evidence="15">
        <text>Exonucleolytic cleavage (in the presence of ATP) in either 5'- to 3'- or 3'- to 5'-direction to yield 5'-phosphooligonucleotides.</text>
        <dbReference type="EC" id="3.1.11.5"/>
    </reaction>
</comment>
<name>A0A9D1TUM8_9GAMM</name>
<keyword evidence="12 15" id="KW-0413">Isomerase</keyword>
<dbReference type="GO" id="GO:0008854">
    <property type="term" value="F:exodeoxyribonuclease V activity"/>
    <property type="evidence" value="ECO:0007669"/>
    <property type="project" value="UniProtKB-EC"/>
</dbReference>
<keyword evidence="6 15" id="KW-0347">Helicase</keyword>
<dbReference type="InterPro" id="IPR011335">
    <property type="entry name" value="Restrct_endonuc-II-like"/>
</dbReference>
<keyword evidence="4 15" id="KW-0227">DNA damage</keyword>
<dbReference type="Pfam" id="PF00580">
    <property type="entry name" value="UvrD-helicase"/>
    <property type="match status" value="1"/>
</dbReference>
<evidence type="ECO:0000256" key="11">
    <source>
        <dbReference type="ARBA" id="ARBA00023204"/>
    </source>
</evidence>
<evidence type="ECO:0000259" key="18">
    <source>
        <dbReference type="PROSITE" id="PS51217"/>
    </source>
</evidence>
<dbReference type="Gene3D" id="3.90.320.10">
    <property type="match status" value="1"/>
</dbReference>
<dbReference type="GO" id="GO:0043138">
    <property type="term" value="F:3'-5' DNA helicase activity"/>
    <property type="evidence" value="ECO:0007669"/>
    <property type="project" value="UniProtKB-UniRule"/>
</dbReference>
<dbReference type="Gene3D" id="3.40.50.300">
    <property type="entry name" value="P-loop containing nucleotide triphosphate hydrolases"/>
    <property type="match status" value="2"/>
</dbReference>
<evidence type="ECO:0000256" key="13">
    <source>
        <dbReference type="ARBA" id="ARBA00034617"/>
    </source>
</evidence>
<feature type="region of interest" description="DNA-binding and helicase activity, interacts with RecC" evidence="15">
    <location>
        <begin position="1"/>
        <end position="635"/>
    </location>
</feature>
<feature type="domain" description="UvrD-like helicase ATP-binding" evidence="17">
    <location>
        <begin position="1"/>
        <end position="232"/>
    </location>
</feature>
<accession>A0A9D1TUM8</accession>
<keyword evidence="11 15" id="KW-0234">DNA repair</keyword>
<feature type="binding site" evidence="15">
    <location>
        <position position="855"/>
    </location>
    <ligand>
        <name>Mg(2+)</name>
        <dbReference type="ChEBI" id="CHEBI:18420"/>
    </ligand>
</feature>
<keyword evidence="7 15" id="KW-0269">Exonuclease</keyword>
<organism evidence="19 20">
    <name type="scientific">Candidatus Ignatzschineria merdigallinarum</name>
    <dbReference type="NCBI Taxonomy" id="2838621"/>
    <lineage>
        <taxon>Bacteria</taxon>
        <taxon>Pseudomonadati</taxon>
        <taxon>Pseudomonadota</taxon>
        <taxon>Gammaproteobacteria</taxon>
        <taxon>Cardiobacteriales</taxon>
        <taxon>Ignatzschineriaceae</taxon>
        <taxon>Ignatzschineria</taxon>
    </lineage>
</organism>
<dbReference type="InterPro" id="IPR004586">
    <property type="entry name" value="RecB"/>
</dbReference>
<evidence type="ECO:0000256" key="15">
    <source>
        <dbReference type="HAMAP-Rule" id="MF_01485"/>
    </source>
</evidence>
<dbReference type="GO" id="GO:0005524">
    <property type="term" value="F:ATP binding"/>
    <property type="evidence" value="ECO:0007669"/>
    <property type="project" value="UniProtKB-UniRule"/>
</dbReference>
<comment type="subunit">
    <text evidence="15">Heterotrimer of RecB, RecC and RecD. All subunits contribute to DNA-binding. Interacts with RecA.</text>
</comment>
<dbReference type="Gene3D" id="1.10.3170.10">
    <property type="entry name" value="Recbcd, chain B, domain 2"/>
    <property type="match status" value="1"/>
</dbReference>
<comment type="caution">
    <text evidence="19">The sequence shown here is derived from an EMBL/GenBank/DDBJ whole genome shotgun (WGS) entry which is preliminary data.</text>
</comment>
<dbReference type="EMBL" id="DXHP01000131">
    <property type="protein sequence ID" value="HIW06860.1"/>
    <property type="molecule type" value="Genomic_DNA"/>
</dbReference>
<dbReference type="GO" id="GO:0009338">
    <property type="term" value="C:exodeoxyribonuclease V complex"/>
    <property type="evidence" value="ECO:0007669"/>
    <property type="project" value="TreeGrafter"/>
</dbReference>
<feature type="binding site" evidence="15">
    <location>
        <position position="868"/>
    </location>
    <ligand>
        <name>Mg(2+)</name>
        <dbReference type="ChEBI" id="CHEBI:18420"/>
    </ligand>
</feature>
<keyword evidence="9 15" id="KW-0460">Magnesium</keyword>
<dbReference type="Gene3D" id="1.10.486.10">
    <property type="entry name" value="PCRA, domain 4"/>
    <property type="match status" value="1"/>
</dbReference>
<reference evidence="19" key="2">
    <citation type="submission" date="2021-04" db="EMBL/GenBank/DDBJ databases">
        <authorList>
            <person name="Gilroy R."/>
        </authorList>
    </citation>
    <scope>NUCLEOTIDE SEQUENCE</scope>
    <source>
        <strain evidence="19">CHK160-9182</strain>
    </source>
</reference>
<evidence type="ECO:0000256" key="8">
    <source>
        <dbReference type="ARBA" id="ARBA00022840"/>
    </source>
</evidence>
<comment type="cofactor">
    <cofactor evidence="15">
        <name>Mg(2+)</name>
        <dbReference type="ChEBI" id="CHEBI:18420"/>
    </cofactor>
    <text evidence="15">Binds 1 Mg(2+) ion per subunit.</text>
</comment>
<evidence type="ECO:0000256" key="7">
    <source>
        <dbReference type="ARBA" id="ARBA00022839"/>
    </source>
</evidence>
<keyword evidence="8 15" id="KW-0067">ATP-binding</keyword>
<feature type="region of interest" description="Nuclease activity, interacts with RecD and RecA" evidence="15">
    <location>
        <begin position="687"/>
        <end position="977"/>
    </location>
</feature>
<comment type="similarity">
    <text evidence="15">Belongs to the helicase family. UvrD subfamily.</text>
</comment>
<dbReference type="SUPFAM" id="SSF52540">
    <property type="entry name" value="P-loop containing nucleoside triphosphate hydrolases"/>
    <property type="match status" value="1"/>
</dbReference>
<dbReference type="Pfam" id="PF12705">
    <property type="entry name" value="PDDEXK_1"/>
    <property type="match status" value="1"/>
</dbReference>
<dbReference type="PROSITE" id="PS51217">
    <property type="entry name" value="UVRD_HELICASE_CTER"/>
    <property type="match status" value="1"/>
</dbReference>
<comment type="catalytic activity">
    <reaction evidence="14 15">
        <text>ATP + H2O = ADP + phosphate + H(+)</text>
        <dbReference type="Rhea" id="RHEA:13065"/>
        <dbReference type="ChEBI" id="CHEBI:15377"/>
        <dbReference type="ChEBI" id="CHEBI:15378"/>
        <dbReference type="ChEBI" id="CHEBI:30616"/>
        <dbReference type="ChEBI" id="CHEBI:43474"/>
        <dbReference type="ChEBI" id="CHEBI:456216"/>
        <dbReference type="EC" id="5.6.2.4"/>
    </reaction>
</comment>
<reference evidence="19" key="1">
    <citation type="journal article" date="2021" name="PeerJ">
        <title>Extensive microbial diversity within the chicken gut microbiome revealed by metagenomics and culture.</title>
        <authorList>
            <person name="Gilroy R."/>
            <person name="Ravi A."/>
            <person name="Getino M."/>
            <person name="Pursley I."/>
            <person name="Horton D.L."/>
            <person name="Alikhan N.F."/>
            <person name="Baker D."/>
            <person name="Gharbi K."/>
            <person name="Hall N."/>
            <person name="Watson M."/>
            <person name="Adriaenssens E.M."/>
            <person name="Foster-Nyarko E."/>
            <person name="Jarju S."/>
            <person name="Secka A."/>
            <person name="Antonio M."/>
            <person name="Oren A."/>
            <person name="Chaudhuri R.R."/>
            <person name="La Ragione R."/>
            <person name="Hildebrand F."/>
            <person name="Pallen M.J."/>
        </authorList>
    </citation>
    <scope>NUCLEOTIDE SEQUENCE</scope>
    <source>
        <strain evidence="19">CHK160-9182</strain>
    </source>
</reference>
<evidence type="ECO:0000256" key="14">
    <source>
        <dbReference type="ARBA" id="ARBA00048988"/>
    </source>
</evidence>
<dbReference type="GO" id="GO:0000724">
    <property type="term" value="P:double-strand break repair via homologous recombination"/>
    <property type="evidence" value="ECO:0007669"/>
    <property type="project" value="UniProtKB-UniRule"/>
</dbReference>
<feature type="domain" description="UvrD-like helicase C-terminal" evidence="18">
    <location>
        <begin position="277"/>
        <end position="537"/>
    </location>
</feature>
<evidence type="ECO:0000256" key="1">
    <source>
        <dbReference type="ARBA" id="ARBA00022722"/>
    </source>
</evidence>
<comment type="catalytic activity">
    <reaction evidence="13 15">
        <text>Couples ATP hydrolysis with the unwinding of duplex DNA by translocating in the 3'-5' direction.</text>
        <dbReference type="EC" id="5.6.2.4"/>
    </reaction>
</comment>
<evidence type="ECO:0000259" key="17">
    <source>
        <dbReference type="PROSITE" id="PS51198"/>
    </source>
</evidence>
<dbReference type="HAMAP" id="MF_01485">
    <property type="entry name" value="RecB"/>
    <property type="match status" value="1"/>
</dbReference>
<comment type="domain">
    <text evidence="15">The C-terminal domain has nuclease activity and interacts with RecD. It interacts with RecA, facilitating its loading onto ssDNA.</text>
</comment>
<keyword evidence="2 15" id="KW-0479">Metal-binding</keyword>
<dbReference type="GO" id="GO:0005829">
    <property type="term" value="C:cytosol"/>
    <property type="evidence" value="ECO:0007669"/>
    <property type="project" value="TreeGrafter"/>
</dbReference>
<evidence type="ECO:0000256" key="10">
    <source>
        <dbReference type="ARBA" id="ARBA00023125"/>
    </source>
</evidence>
<dbReference type="Pfam" id="PF13361">
    <property type="entry name" value="UvrD_C"/>
    <property type="match status" value="1"/>
</dbReference>
<dbReference type="Proteomes" id="UP000823934">
    <property type="component" value="Unassembled WGS sequence"/>
</dbReference>
<dbReference type="InterPro" id="IPR027417">
    <property type="entry name" value="P-loop_NTPase"/>
</dbReference>
<protein>
    <recommendedName>
        <fullName evidence="15">RecBCD enzyme subunit RecB</fullName>
        <ecNumber evidence="15">3.1.11.5</ecNumber>
        <ecNumber evidence="15">5.6.2.4</ecNumber>
    </recommendedName>
    <alternativeName>
        <fullName evidence="15">DNA 3'-5' helicase subunit RecB</fullName>
    </alternativeName>
    <alternativeName>
        <fullName evidence="15">Exonuclease V subunit RecB</fullName>
        <shortName evidence="15">ExoV subunit RecB</shortName>
    </alternativeName>
    <alternativeName>
        <fullName evidence="15">Helicase/nuclease RecBCD subunit RecB</fullName>
    </alternativeName>
</protein>
<dbReference type="PROSITE" id="PS51198">
    <property type="entry name" value="UVRD_HELICASE_ATP_BIND"/>
    <property type="match status" value="1"/>
</dbReference>
<feature type="binding site" evidence="15">
    <location>
        <position position="738"/>
    </location>
    <ligand>
        <name>Mg(2+)</name>
        <dbReference type="ChEBI" id="CHEBI:18420"/>
    </ligand>
</feature>
<evidence type="ECO:0000256" key="16">
    <source>
        <dbReference type="PROSITE-ProRule" id="PRU00560"/>
    </source>
</evidence>
<keyword evidence="10 15" id="KW-0238">DNA-binding</keyword>
<dbReference type="InterPro" id="IPR038726">
    <property type="entry name" value="PDDEXK_AddAB-type"/>
</dbReference>
<gene>
    <name evidence="15" type="primary">recB</name>
    <name evidence="19" type="ORF">H9889_05990</name>
</gene>
<keyword evidence="3 15" id="KW-0547">Nucleotide-binding</keyword>
<sequence>MKTLFERQFAHIASVKQRVLLFSLADFTQLIDDVGLKKQSYRADLVKRYHAELMNWAESESPALFSNYEKFTLPFMESRLAKNGDLSRLPANLITLFEDLAVIASFKTISLHYAASKIVKVLKMLKHDAGVLGFDDLLTELNHKTESLSDAFLQSLHLRYRVVMIDEFQDTDNLQLETFRRLFFDHAEIPFVMIGDPKQSIYGFRGADINAYLSMKEDVDVIYTLNTNYRSGLLQVNAVNQLFGRRSSIRAAFVHQDIPFIDIKTPESAVSTKVVQPNIVESGMTILEYLPAEAELSFTKKGEGSLSNPEFRAQISQACAKEIVTLLTEGILTTKDDSRSIMPEDITILVRSGTEAADIQRALRLAGLNSVYLSERNSVFDPDNSIVADLYLFLRSLVFKHEKTILMQSLGSVLYGLSVTEYEAIKSDPEKLEVLLFERNELNEIWDQHGVLAMLRAFMVREDRLAKLLALDNGERLASDLFHLGELLQRESFNNREALLLWLHDKMFGFEEGEGAEIRLESDFKTIQVMTIHKSKGLEFPVVFLPFGLFKTQAKSEGVYIDPEHHQRHFVFAGDATEAEKSYFNEETLAEDIRLLYVALTRAKYHTYVGFCRTLKKEVYQDNALSYLLGLDEKSDDPSAAFLANFNEAFTRREILAEMLQVSRHVLSDEVVTQKEPAQFTRIIAPLWQFTSFSNLSYNAQSSYFTPLLEDELEFDDSLLPVTESLFPKGAITGNFIHALLEDYSPVELQDRGLLIREVERGFAHLVREAQLPKLVDELEAWLEDILQASLPVQQTLYEILSSERQIKELEFIFPIESRLTKEALNDLLCQNLPRENAEGLKFEAIEGFLRGFIDLFFEVDGRYYVADYKSNTLGERKRDYTKAQMEHSIKHAHYDLQYLIYTVAAVKFLQNVQPDFDYERDFGGVIYFYLRGMSKDHDSGIYFIKPDYEIIQALMILFDDQQLVSDKLEDALLEEY</sequence>
<evidence type="ECO:0000313" key="20">
    <source>
        <dbReference type="Proteomes" id="UP000823934"/>
    </source>
</evidence>
<evidence type="ECO:0000256" key="12">
    <source>
        <dbReference type="ARBA" id="ARBA00023235"/>
    </source>
</evidence>
<dbReference type="InterPro" id="IPR014016">
    <property type="entry name" value="UvrD-like_ATP-bd"/>
</dbReference>
<dbReference type="PANTHER" id="PTHR11070:SF23">
    <property type="entry name" value="RECBCD ENZYME SUBUNIT RECB"/>
    <property type="match status" value="1"/>
</dbReference>
<keyword evidence="5 15" id="KW-0378">Hydrolase</keyword>
<dbReference type="CDD" id="cd22352">
    <property type="entry name" value="RecB_C-like"/>
    <property type="match status" value="1"/>
</dbReference>
<dbReference type="PANTHER" id="PTHR11070">
    <property type="entry name" value="UVRD / RECB / PCRA DNA HELICASE FAMILY MEMBER"/>
    <property type="match status" value="1"/>
</dbReference>
<dbReference type="EC" id="3.1.11.5" evidence="15"/>
<evidence type="ECO:0000256" key="6">
    <source>
        <dbReference type="ARBA" id="ARBA00022806"/>
    </source>
</evidence>
<dbReference type="InterPro" id="IPR014017">
    <property type="entry name" value="DNA_helicase_UvrD-like_C"/>
</dbReference>
<dbReference type="GO" id="GO:0003677">
    <property type="term" value="F:DNA binding"/>
    <property type="evidence" value="ECO:0007669"/>
    <property type="project" value="UniProtKB-UniRule"/>
</dbReference>
<dbReference type="InterPro" id="IPR011604">
    <property type="entry name" value="PDDEXK-like_dom_sf"/>
</dbReference>
<dbReference type="AlphaFoldDB" id="A0A9D1TUM8"/>
<dbReference type="SUPFAM" id="SSF52980">
    <property type="entry name" value="Restriction endonuclease-like"/>
    <property type="match status" value="1"/>
</dbReference>
<comment type="caution">
    <text evidence="16">Lacks conserved residue(s) required for the propagation of feature annotation.</text>
</comment>
<evidence type="ECO:0000256" key="2">
    <source>
        <dbReference type="ARBA" id="ARBA00022723"/>
    </source>
</evidence>
<feature type="active site" description="For nuclease activity" evidence="15">
    <location>
        <position position="868"/>
    </location>
</feature>
<evidence type="ECO:0000256" key="5">
    <source>
        <dbReference type="ARBA" id="ARBA00022801"/>
    </source>
</evidence>
<dbReference type="InterPro" id="IPR000212">
    <property type="entry name" value="DNA_helicase_UvrD/REP"/>
</dbReference>
<keyword evidence="1 15" id="KW-0540">Nuclease</keyword>
<evidence type="ECO:0000256" key="4">
    <source>
        <dbReference type="ARBA" id="ARBA00022763"/>
    </source>
</evidence>
<comment type="function">
    <text evidence="15">A helicase/nuclease that prepares dsDNA breaks (DSB) for recombinational DNA repair. Binds to DSBs and unwinds DNA via a highly rapid and processive ATP-dependent bidirectional helicase activity. Unwinds dsDNA until it encounters a Chi (crossover hotspot instigator) sequence from the 3' direction. Cuts ssDNA a few nucleotides 3' to the Chi site. The properties and activities of the enzyme are changed at Chi. The Chi-altered holoenzyme produces a long 3'-ssDNA overhang and facilitates RecA-binding to the ssDNA for homologous DNA recombination and repair. Holoenzyme degrades any linearized DNA that is unable to undergo homologous recombination. In the holoenzyme this subunit contributes ATPase, 3'-5' helicase, exonuclease activity and loads RecA onto ssDNA.</text>
</comment>
<proteinExistence type="inferred from homology"/>
<evidence type="ECO:0000256" key="9">
    <source>
        <dbReference type="ARBA" id="ARBA00022842"/>
    </source>
</evidence>
<dbReference type="GO" id="GO:0000287">
    <property type="term" value="F:magnesium ion binding"/>
    <property type="evidence" value="ECO:0007669"/>
    <property type="project" value="UniProtKB-UniRule"/>
</dbReference>
<comment type="miscellaneous">
    <text evidence="15">In the RecBCD complex, RecB has a slow 3'-5' helicase, an exonuclease activity and loads RecA onto ssDNA, RecD has a fast 5'-3' helicase activity, while RecC stimulates the ATPase and processivity of the RecB helicase and contributes to recognition of the Chi site.</text>
</comment>
<comment type="domain">
    <text evidence="15">The N-terminal DNA-binding domain is a ssDNA-dependent ATPase and has ATP-dependent 3'-5' helicase function. This domain interacts with RecC.</text>
</comment>